<evidence type="ECO:0000313" key="1">
    <source>
        <dbReference type="EMBL" id="KAH7954920.1"/>
    </source>
</evidence>
<keyword evidence="2" id="KW-1185">Reference proteome</keyword>
<comment type="caution">
    <text evidence="1">The sequence shown here is derived from an EMBL/GenBank/DDBJ whole genome shotgun (WGS) entry which is preliminary data.</text>
</comment>
<accession>A0ACB8D034</accession>
<name>A0ACB8D034_DERSI</name>
<dbReference type="EMBL" id="CM023473">
    <property type="protein sequence ID" value="KAH7954920.1"/>
    <property type="molecule type" value="Genomic_DNA"/>
</dbReference>
<proteinExistence type="predicted"/>
<organism evidence="1 2">
    <name type="scientific">Dermacentor silvarum</name>
    <name type="common">Tick</name>
    <dbReference type="NCBI Taxonomy" id="543639"/>
    <lineage>
        <taxon>Eukaryota</taxon>
        <taxon>Metazoa</taxon>
        <taxon>Ecdysozoa</taxon>
        <taxon>Arthropoda</taxon>
        <taxon>Chelicerata</taxon>
        <taxon>Arachnida</taxon>
        <taxon>Acari</taxon>
        <taxon>Parasitiformes</taxon>
        <taxon>Ixodida</taxon>
        <taxon>Ixodoidea</taxon>
        <taxon>Ixodidae</taxon>
        <taxon>Rhipicephalinae</taxon>
        <taxon>Dermacentor</taxon>
    </lineage>
</organism>
<gene>
    <name evidence="1" type="ORF">HPB49_022816</name>
</gene>
<sequence length="239" mass="27512">MVSYGFEHSYNKFIGRKVKDQLCAFLLNLPGNIDALGDQDNSSLRSLIEKSPFGAKELVTLTAARLVDFSLHPGPLPEHYRMMSQQPQRKKRKHKKHKHKMGDTPNHESQQQANASDASHERKKKTQEAEAPWTKRKNGRKRRKKKEVSQLKPFHHSYVDSALFQVRPSISYRQSTTAICEELQAETASDDSSVNENDKGPATEPSDPSPSDNVHVALHRRDRPRRLVRKPQWLQDYHF</sequence>
<reference evidence="1" key="1">
    <citation type="submission" date="2020-05" db="EMBL/GenBank/DDBJ databases">
        <title>Large-scale comparative analyses of tick genomes elucidate their genetic diversity and vector capacities.</title>
        <authorList>
            <person name="Jia N."/>
            <person name="Wang J."/>
            <person name="Shi W."/>
            <person name="Du L."/>
            <person name="Sun Y."/>
            <person name="Zhan W."/>
            <person name="Jiang J."/>
            <person name="Wang Q."/>
            <person name="Zhang B."/>
            <person name="Ji P."/>
            <person name="Sakyi L.B."/>
            <person name="Cui X."/>
            <person name="Yuan T."/>
            <person name="Jiang B."/>
            <person name="Yang W."/>
            <person name="Lam T.T.-Y."/>
            <person name="Chang Q."/>
            <person name="Ding S."/>
            <person name="Wang X."/>
            <person name="Zhu J."/>
            <person name="Ruan X."/>
            <person name="Zhao L."/>
            <person name="Wei J."/>
            <person name="Que T."/>
            <person name="Du C."/>
            <person name="Cheng J."/>
            <person name="Dai P."/>
            <person name="Han X."/>
            <person name="Huang E."/>
            <person name="Gao Y."/>
            <person name="Liu J."/>
            <person name="Shao H."/>
            <person name="Ye R."/>
            <person name="Li L."/>
            <person name="Wei W."/>
            <person name="Wang X."/>
            <person name="Wang C."/>
            <person name="Yang T."/>
            <person name="Huo Q."/>
            <person name="Li W."/>
            <person name="Guo W."/>
            <person name="Chen H."/>
            <person name="Zhou L."/>
            <person name="Ni X."/>
            <person name="Tian J."/>
            <person name="Zhou Y."/>
            <person name="Sheng Y."/>
            <person name="Liu T."/>
            <person name="Pan Y."/>
            <person name="Xia L."/>
            <person name="Li J."/>
            <person name="Zhao F."/>
            <person name="Cao W."/>
        </authorList>
    </citation>
    <scope>NUCLEOTIDE SEQUENCE</scope>
    <source>
        <strain evidence="1">Dsil-2018</strain>
    </source>
</reference>
<dbReference type="Proteomes" id="UP000821865">
    <property type="component" value="Chromosome 4"/>
</dbReference>
<evidence type="ECO:0000313" key="2">
    <source>
        <dbReference type="Proteomes" id="UP000821865"/>
    </source>
</evidence>
<protein>
    <submittedName>
        <fullName evidence="1">Uncharacterized protein</fullName>
    </submittedName>
</protein>